<keyword evidence="2" id="KW-1185">Reference proteome</keyword>
<proteinExistence type="predicted"/>
<dbReference type="Proteomes" id="UP001303046">
    <property type="component" value="Unassembled WGS sequence"/>
</dbReference>
<name>A0ABR1ELB1_NECAM</name>
<sequence length="141" mass="16182">MLSDADSFTKCIQDSTRKTLSVAAEEVCLCICETKSTCYSLCVARSTGDFSQVKLLRRNLLCQLQEDREKEWMSRAKEFEEAWVDKNPQKAYALLKQYSGKMKGCFAVLHTAKGVLQPFHFGWIIWMDVEEGFEGFLKEMA</sequence>
<evidence type="ECO:0000313" key="1">
    <source>
        <dbReference type="EMBL" id="KAK6763405.1"/>
    </source>
</evidence>
<protein>
    <submittedName>
        <fullName evidence="1">Uncharacterized protein</fullName>
    </submittedName>
</protein>
<dbReference type="EMBL" id="JAVFWL010000006">
    <property type="protein sequence ID" value="KAK6763405.1"/>
    <property type="molecule type" value="Genomic_DNA"/>
</dbReference>
<organism evidence="1 2">
    <name type="scientific">Necator americanus</name>
    <name type="common">Human hookworm</name>
    <dbReference type="NCBI Taxonomy" id="51031"/>
    <lineage>
        <taxon>Eukaryota</taxon>
        <taxon>Metazoa</taxon>
        <taxon>Ecdysozoa</taxon>
        <taxon>Nematoda</taxon>
        <taxon>Chromadorea</taxon>
        <taxon>Rhabditida</taxon>
        <taxon>Rhabditina</taxon>
        <taxon>Rhabditomorpha</taxon>
        <taxon>Strongyloidea</taxon>
        <taxon>Ancylostomatidae</taxon>
        <taxon>Bunostominae</taxon>
        <taxon>Necator</taxon>
    </lineage>
</organism>
<comment type="caution">
    <text evidence="1">The sequence shown here is derived from an EMBL/GenBank/DDBJ whole genome shotgun (WGS) entry which is preliminary data.</text>
</comment>
<accession>A0ABR1ELB1</accession>
<gene>
    <name evidence="1" type="primary">Necator_chrX.g24088</name>
    <name evidence="1" type="ORF">RB195_023923</name>
</gene>
<reference evidence="1 2" key="1">
    <citation type="submission" date="2023-08" db="EMBL/GenBank/DDBJ databases">
        <title>A Necator americanus chromosomal reference genome.</title>
        <authorList>
            <person name="Ilik V."/>
            <person name="Petrzelkova K.J."/>
            <person name="Pardy F."/>
            <person name="Fuh T."/>
            <person name="Niatou-Singa F.S."/>
            <person name="Gouil Q."/>
            <person name="Baker L."/>
            <person name="Ritchie M.E."/>
            <person name="Jex A.R."/>
            <person name="Gazzola D."/>
            <person name="Li H."/>
            <person name="Toshio Fujiwara R."/>
            <person name="Zhan B."/>
            <person name="Aroian R.V."/>
            <person name="Pafco B."/>
            <person name="Schwarz E.M."/>
        </authorList>
    </citation>
    <scope>NUCLEOTIDE SEQUENCE [LARGE SCALE GENOMIC DNA]</scope>
    <source>
        <strain evidence="1 2">Aroian</strain>
        <tissue evidence="1">Whole animal</tissue>
    </source>
</reference>
<evidence type="ECO:0000313" key="2">
    <source>
        <dbReference type="Proteomes" id="UP001303046"/>
    </source>
</evidence>